<dbReference type="GeneID" id="27315209"/>
<feature type="domain" description="Rho-GAP" evidence="3">
    <location>
        <begin position="395"/>
        <end position="610"/>
    </location>
</feature>
<dbReference type="AlphaFoldDB" id="A0A0D2A3U4"/>
<dbReference type="GO" id="GO:0005096">
    <property type="term" value="F:GTPase activator activity"/>
    <property type="evidence" value="ECO:0007669"/>
    <property type="project" value="UniProtKB-KW"/>
</dbReference>
<accession>A0A0D2A3U4</accession>
<organism evidence="4 5">
    <name type="scientific">Verruconis gallopava</name>
    <dbReference type="NCBI Taxonomy" id="253628"/>
    <lineage>
        <taxon>Eukaryota</taxon>
        <taxon>Fungi</taxon>
        <taxon>Dikarya</taxon>
        <taxon>Ascomycota</taxon>
        <taxon>Pezizomycotina</taxon>
        <taxon>Dothideomycetes</taxon>
        <taxon>Pleosporomycetidae</taxon>
        <taxon>Venturiales</taxon>
        <taxon>Sympoventuriaceae</taxon>
        <taxon>Verruconis</taxon>
    </lineage>
</organism>
<dbReference type="OrthoDB" id="185175at2759"/>
<dbReference type="InParanoid" id="A0A0D2A3U4"/>
<dbReference type="EMBL" id="KN847555">
    <property type="protein sequence ID" value="KIW01483.1"/>
    <property type="molecule type" value="Genomic_DNA"/>
</dbReference>
<dbReference type="Pfam" id="PF00620">
    <property type="entry name" value="RhoGAP"/>
    <property type="match status" value="1"/>
</dbReference>
<evidence type="ECO:0000256" key="1">
    <source>
        <dbReference type="ARBA" id="ARBA00022468"/>
    </source>
</evidence>
<protein>
    <recommendedName>
        <fullName evidence="3">Rho-GAP domain-containing protein</fullName>
    </recommendedName>
</protein>
<dbReference type="InterPro" id="IPR008936">
    <property type="entry name" value="Rho_GTPase_activation_prot"/>
</dbReference>
<dbReference type="SMART" id="SM00324">
    <property type="entry name" value="RhoGAP"/>
    <property type="match status" value="1"/>
</dbReference>
<dbReference type="CDD" id="cd00159">
    <property type="entry name" value="RhoGAP"/>
    <property type="match status" value="1"/>
</dbReference>
<feature type="compositionally biased region" description="Basic and acidic residues" evidence="2">
    <location>
        <begin position="625"/>
        <end position="634"/>
    </location>
</feature>
<sequence>MPKANSLSIDVPGVASLQHSDAGARSGLASPRTPHTPRSPSTNNNGTTENSTAQYGEGYENHAHSPINALPRPPSPRSPKSASKAAKLFGNKLASKSATKLNKSSNNHADLSPQQPPIGNKGSGNNTSQVHLGSSNSNVAATSTNQSSTDVSVSHPHSGQSSPDAVEFSPDQHSSSTTANNNANTDATGSQSAKQNEKGGAKSKAQHKFGSFLSRKTSLRGDDQLPPPPPTAPLTHSTTLTPTSATSPGREKPKLGPIKAPTQPIDVPLRTAPVEKERGFRTAMSSALRNRSLDRADDDRTAGSSQQPHHTHKPSLLGPGGLQGASSTNHKDLHGSVMSNLRSGSTKAAEGINKARKGLFGNLRLNRSGSSHEREPIRNEPYELKVLVLPLEEQARITRIAKRLHYCKDKTEFWLPAFPYRCIDYLSDRGTYSEGLYRVPGSELEIKHYMARFDKEYDIDLFEQKDLHDVNVVATMLKRWLSNLPPVFPQDVQSDIIRTCSESHPAVQGGSTPDYMKQKLSELPPWNYYLLFAITGHISFLHNHRDQNKMTYENLFRCFATRALQVEPYIFWWLVWDWRNCWLGCAREDEYKAKEYTILDQMAEEERERNAQQQAAAEARAPPQSKKEKDERQPEQSAKQRKASKHSVSAISKQTVLSTKEATIKQVKSEHRPRTAHAHSPSTASHARSRSREKKSALTDRQQREQEREQREKDRALSSSDSSKPSIAEQSPAYRSGSPGNGVSEERDEQRETTNGNDGPIKTQDIGLPMLSPLKPLSPLGLH</sequence>
<feature type="compositionally biased region" description="Polar residues" evidence="2">
    <location>
        <begin position="717"/>
        <end position="729"/>
    </location>
</feature>
<dbReference type="RefSeq" id="XP_016211352.1">
    <property type="nucleotide sequence ID" value="XM_016360980.1"/>
</dbReference>
<feature type="region of interest" description="Disordered" evidence="2">
    <location>
        <begin position="604"/>
        <end position="783"/>
    </location>
</feature>
<feature type="compositionally biased region" description="Low complexity" evidence="2">
    <location>
        <begin position="78"/>
        <end position="88"/>
    </location>
</feature>
<feature type="compositionally biased region" description="Polar residues" evidence="2">
    <location>
        <begin position="646"/>
        <end position="661"/>
    </location>
</feature>
<dbReference type="Proteomes" id="UP000053259">
    <property type="component" value="Unassembled WGS sequence"/>
</dbReference>
<evidence type="ECO:0000313" key="4">
    <source>
        <dbReference type="EMBL" id="KIW01483.1"/>
    </source>
</evidence>
<feature type="compositionally biased region" description="Low complexity" evidence="2">
    <location>
        <begin position="611"/>
        <end position="621"/>
    </location>
</feature>
<feature type="compositionally biased region" description="Low complexity" evidence="2">
    <location>
        <begin position="174"/>
        <end position="190"/>
    </location>
</feature>
<feature type="compositionally biased region" description="Low complexity" evidence="2">
    <location>
        <begin position="30"/>
        <end position="52"/>
    </location>
</feature>
<dbReference type="PANTHER" id="PTHR23176">
    <property type="entry name" value="RHO/RAC/CDC GTPASE-ACTIVATING PROTEIN"/>
    <property type="match status" value="1"/>
</dbReference>
<reference evidence="4 5" key="1">
    <citation type="submission" date="2015-01" db="EMBL/GenBank/DDBJ databases">
        <title>The Genome Sequence of Ochroconis gallopava CBS43764.</title>
        <authorList>
            <consortium name="The Broad Institute Genomics Platform"/>
            <person name="Cuomo C."/>
            <person name="de Hoog S."/>
            <person name="Gorbushina A."/>
            <person name="Stielow B."/>
            <person name="Teixiera M."/>
            <person name="Abouelleil A."/>
            <person name="Chapman S.B."/>
            <person name="Priest M."/>
            <person name="Young S.K."/>
            <person name="Wortman J."/>
            <person name="Nusbaum C."/>
            <person name="Birren B."/>
        </authorList>
    </citation>
    <scope>NUCLEOTIDE SEQUENCE [LARGE SCALE GENOMIC DNA]</scope>
    <source>
        <strain evidence="4 5">CBS 43764</strain>
    </source>
</reference>
<evidence type="ECO:0000259" key="3">
    <source>
        <dbReference type="PROSITE" id="PS50238"/>
    </source>
</evidence>
<dbReference type="VEuPathDB" id="FungiDB:PV09_07236"/>
<feature type="compositionally biased region" description="Polar residues" evidence="2">
    <location>
        <begin position="150"/>
        <end position="163"/>
    </location>
</feature>
<feature type="compositionally biased region" description="Polar residues" evidence="2">
    <location>
        <begin position="123"/>
        <end position="133"/>
    </location>
</feature>
<feature type="compositionally biased region" description="Low complexity" evidence="2">
    <location>
        <begin position="134"/>
        <end position="149"/>
    </location>
</feature>
<dbReference type="GO" id="GO:0007165">
    <property type="term" value="P:signal transduction"/>
    <property type="evidence" value="ECO:0007669"/>
    <property type="project" value="InterPro"/>
</dbReference>
<feature type="compositionally biased region" description="Basic and acidic residues" evidence="2">
    <location>
        <begin position="694"/>
        <end position="716"/>
    </location>
</feature>
<feature type="compositionally biased region" description="Polar residues" evidence="2">
    <location>
        <begin position="94"/>
        <end position="113"/>
    </location>
</feature>
<dbReference type="SUPFAM" id="SSF48350">
    <property type="entry name" value="GTPase activation domain, GAP"/>
    <property type="match status" value="1"/>
</dbReference>
<feature type="compositionally biased region" description="Low complexity" evidence="2">
    <location>
        <begin position="233"/>
        <end position="248"/>
    </location>
</feature>
<dbReference type="PROSITE" id="PS50238">
    <property type="entry name" value="RHOGAP"/>
    <property type="match status" value="1"/>
</dbReference>
<proteinExistence type="predicted"/>
<dbReference type="PANTHER" id="PTHR23176:SF125">
    <property type="entry name" value="GTPASE ACTIVATOR (BEM2), PUTATIVE (AFU_ORTHOLOGUE AFUA_7G04450)-RELATED"/>
    <property type="match status" value="1"/>
</dbReference>
<dbReference type="InterPro" id="IPR000198">
    <property type="entry name" value="RhoGAP_dom"/>
</dbReference>
<dbReference type="GO" id="GO:0005938">
    <property type="term" value="C:cell cortex"/>
    <property type="evidence" value="ECO:0007669"/>
    <property type="project" value="UniProtKB-ARBA"/>
</dbReference>
<feature type="compositionally biased region" description="Basic and acidic residues" evidence="2">
    <location>
        <begin position="291"/>
        <end position="301"/>
    </location>
</feature>
<keyword evidence="1" id="KW-0343">GTPase activation</keyword>
<evidence type="ECO:0000256" key="2">
    <source>
        <dbReference type="SAM" id="MobiDB-lite"/>
    </source>
</evidence>
<feature type="region of interest" description="Disordered" evidence="2">
    <location>
        <begin position="1"/>
        <end position="349"/>
    </location>
</feature>
<dbReference type="Gene3D" id="1.10.555.10">
    <property type="entry name" value="Rho GTPase activation protein"/>
    <property type="match status" value="1"/>
</dbReference>
<feature type="compositionally biased region" description="Polar residues" evidence="2">
    <location>
        <begin position="337"/>
        <end position="346"/>
    </location>
</feature>
<feature type="compositionally biased region" description="Low complexity" evidence="2">
    <location>
        <begin position="767"/>
        <end position="783"/>
    </location>
</feature>
<name>A0A0D2A3U4_9PEZI</name>
<dbReference type="STRING" id="253628.A0A0D2A3U4"/>
<dbReference type="HOGENOM" id="CLU_357951_0_0_1"/>
<gene>
    <name evidence="4" type="ORF">PV09_07236</name>
</gene>
<dbReference type="InterPro" id="IPR050729">
    <property type="entry name" value="Rho-GAP"/>
</dbReference>
<evidence type="ECO:0000313" key="5">
    <source>
        <dbReference type="Proteomes" id="UP000053259"/>
    </source>
</evidence>
<keyword evidence="5" id="KW-1185">Reference proteome</keyword>